<evidence type="ECO:0000259" key="1">
    <source>
        <dbReference type="Pfam" id="PF00534"/>
    </source>
</evidence>
<dbReference type="Pfam" id="PF13439">
    <property type="entry name" value="Glyco_transf_4"/>
    <property type="match status" value="1"/>
</dbReference>
<feature type="domain" description="Glycosyl transferase family 1" evidence="1">
    <location>
        <begin position="185"/>
        <end position="323"/>
    </location>
</feature>
<dbReference type="EMBL" id="JBHSTE010000008">
    <property type="protein sequence ID" value="MFC6334875.1"/>
    <property type="molecule type" value="Genomic_DNA"/>
</dbReference>
<dbReference type="CDD" id="cd03811">
    <property type="entry name" value="GT4_GT28_WabH-like"/>
    <property type="match status" value="1"/>
</dbReference>
<reference evidence="4" key="1">
    <citation type="journal article" date="2019" name="Int. J. Syst. Evol. Microbiol.">
        <title>The Global Catalogue of Microorganisms (GCM) 10K type strain sequencing project: providing services to taxonomists for standard genome sequencing and annotation.</title>
        <authorList>
            <consortium name="The Broad Institute Genomics Platform"/>
            <consortium name="The Broad Institute Genome Sequencing Center for Infectious Disease"/>
            <person name="Wu L."/>
            <person name="Ma J."/>
        </authorList>
    </citation>
    <scope>NUCLEOTIDE SEQUENCE [LARGE SCALE GENOMIC DNA]</scope>
    <source>
        <strain evidence="4">PCU 280</strain>
    </source>
</reference>
<dbReference type="RefSeq" id="WP_379237858.1">
    <property type="nucleotide sequence ID" value="NZ_JBHSTE010000008.1"/>
</dbReference>
<dbReference type="GO" id="GO:0016757">
    <property type="term" value="F:glycosyltransferase activity"/>
    <property type="evidence" value="ECO:0007669"/>
    <property type="project" value="UniProtKB-KW"/>
</dbReference>
<organism evidence="3 4">
    <name type="scientific">Paenibacillus septentrionalis</name>
    <dbReference type="NCBI Taxonomy" id="429342"/>
    <lineage>
        <taxon>Bacteria</taxon>
        <taxon>Bacillati</taxon>
        <taxon>Bacillota</taxon>
        <taxon>Bacilli</taxon>
        <taxon>Bacillales</taxon>
        <taxon>Paenibacillaceae</taxon>
        <taxon>Paenibacillus</taxon>
    </lineage>
</organism>
<protein>
    <submittedName>
        <fullName evidence="3">Glycosyltransferase</fullName>
        <ecNumber evidence="3">2.4.-.-</ecNumber>
    </submittedName>
</protein>
<dbReference type="EC" id="2.4.-.-" evidence="3"/>
<dbReference type="PANTHER" id="PTHR12526">
    <property type="entry name" value="GLYCOSYLTRANSFERASE"/>
    <property type="match status" value="1"/>
</dbReference>
<dbReference type="Gene3D" id="3.40.50.2000">
    <property type="entry name" value="Glycogen Phosphorylase B"/>
    <property type="match status" value="2"/>
</dbReference>
<dbReference type="PANTHER" id="PTHR12526:SF630">
    <property type="entry name" value="GLYCOSYLTRANSFERASE"/>
    <property type="match status" value="1"/>
</dbReference>
<name>A0ABW1V8C2_9BACL</name>
<evidence type="ECO:0000313" key="3">
    <source>
        <dbReference type="EMBL" id="MFC6334875.1"/>
    </source>
</evidence>
<keyword evidence="3" id="KW-0328">Glycosyltransferase</keyword>
<accession>A0ABW1V8C2</accession>
<proteinExistence type="predicted"/>
<keyword evidence="3" id="KW-0808">Transferase</keyword>
<dbReference type="Pfam" id="PF00534">
    <property type="entry name" value="Glycos_transf_1"/>
    <property type="match status" value="1"/>
</dbReference>
<comment type="caution">
    <text evidence="3">The sequence shown here is derived from an EMBL/GenBank/DDBJ whole genome shotgun (WGS) entry which is preliminary data.</text>
</comment>
<dbReference type="InterPro" id="IPR028098">
    <property type="entry name" value="Glyco_trans_4-like_N"/>
</dbReference>
<feature type="domain" description="Glycosyltransferase subfamily 4-like N-terminal" evidence="2">
    <location>
        <begin position="14"/>
        <end position="167"/>
    </location>
</feature>
<dbReference type="Proteomes" id="UP001596233">
    <property type="component" value="Unassembled WGS sequence"/>
</dbReference>
<sequence>MIIDIMLYQLYGRGGLETVLLHVSRGLKARGHRVRFMFHDPPIIEKWMEELDEVHICSTYSGEKHEQDHRDIFSIRYRNAIEQLGFPDIILATFRPIFGYMARAAFVDMPKEQHPPIISWIHGPPEAYSAPASHFIDADAHIAISYPVGQKIRALQPTSPIFFVGNPIISLPPSQAQLVQRPAYLKIAYVGQIDTAVKGIPVLLEACRQLKGDWELELYGEGYERITFMQWCADNGIADRVHWKGWQNQVWSQIKEASVLVLPSNSEGFGMVLTEALQRGIPVVASDTDGAKEVVVPGANGWMFERGSIESLRSVLQGIIDGEQQLPSKEQCHRSVQIYDVERVLDHFERVFDIMLLYKQLTADQASAHAQASAATVDKSTAAVAAEQEQLIKELLERMKQQKPEDLLKAAEQLYLLYPHSLYLASLLGQLHAQLKDSNKAHFYWKQVLISTHDPVLRQVASRYVERLRG</sequence>
<dbReference type="SUPFAM" id="SSF53756">
    <property type="entry name" value="UDP-Glycosyltransferase/glycogen phosphorylase"/>
    <property type="match status" value="1"/>
</dbReference>
<gene>
    <name evidence="3" type="ORF">ACFP56_19775</name>
</gene>
<evidence type="ECO:0000259" key="2">
    <source>
        <dbReference type="Pfam" id="PF13439"/>
    </source>
</evidence>
<keyword evidence="4" id="KW-1185">Reference proteome</keyword>
<dbReference type="InterPro" id="IPR001296">
    <property type="entry name" value="Glyco_trans_1"/>
</dbReference>
<evidence type="ECO:0000313" key="4">
    <source>
        <dbReference type="Proteomes" id="UP001596233"/>
    </source>
</evidence>